<accession>A0A9P5ZTD6</accession>
<evidence type="ECO:0000313" key="2">
    <source>
        <dbReference type="EMBL" id="KAF9493923.1"/>
    </source>
</evidence>
<proteinExistence type="predicted"/>
<feature type="region of interest" description="Disordered" evidence="1">
    <location>
        <begin position="114"/>
        <end position="163"/>
    </location>
</feature>
<feature type="compositionally biased region" description="Basic and acidic residues" evidence="1">
    <location>
        <begin position="42"/>
        <end position="52"/>
    </location>
</feature>
<feature type="region of interest" description="Disordered" evidence="1">
    <location>
        <begin position="1"/>
        <end position="79"/>
    </location>
</feature>
<dbReference type="OrthoDB" id="3361956at2759"/>
<feature type="compositionally biased region" description="Low complexity" evidence="1">
    <location>
        <begin position="62"/>
        <end position="71"/>
    </location>
</feature>
<feature type="compositionally biased region" description="Low complexity" evidence="1">
    <location>
        <begin position="1"/>
        <end position="14"/>
    </location>
</feature>
<dbReference type="EMBL" id="MU154579">
    <property type="protein sequence ID" value="KAF9493923.1"/>
    <property type="molecule type" value="Genomic_DNA"/>
</dbReference>
<dbReference type="Proteomes" id="UP000807025">
    <property type="component" value="Unassembled WGS sequence"/>
</dbReference>
<gene>
    <name evidence="2" type="ORF">BDN71DRAFT_1449565</name>
</gene>
<evidence type="ECO:0000256" key="1">
    <source>
        <dbReference type="SAM" id="MobiDB-lite"/>
    </source>
</evidence>
<organism evidence="2 3">
    <name type="scientific">Pleurotus eryngii</name>
    <name type="common">Boletus of the steppes</name>
    <dbReference type="NCBI Taxonomy" id="5323"/>
    <lineage>
        <taxon>Eukaryota</taxon>
        <taxon>Fungi</taxon>
        <taxon>Dikarya</taxon>
        <taxon>Basidiomycota</taxon>
        <taxon>Agaricomycotina</taxon>
        <taxon>Agaricomycetes</taxon>
        <taxon>Agaricomycetidae</taxon>
        <taxon>Agaricales</taxon>
        <taxon>Pleurotineae</taxon>
        <taxon>Pleurotaceae</taxon>
        <taxon>Pleurotus</taxon>
    </lineage>
</organism>
<comment type="caution">
    <text evidence="2">The sequence shown here is derived from an EMBL/GenBank/DDBJ whole genome shotgun (WGS) entry which is preliminary data.</text>
</comment>
<sequence>MSGSVATSTSARSRTQARRKPNDEAGYFGPGGGNSTAGVKRHAVDRAEGDGRAKRKRVEPANGNNGLGSNSARKDGGDTAAKTSLVDFSTMPLPVLHRYMTQFNLIPIITPSPLSPEDPAPPSALVHPFRHSSRPPSPPTQTTPANRPRRDPILNAREQQHRRRSLRLVDEYAPRTPILVDLEELNGVLATMVERHFREEIVVSGREEVDTLAAFMCAVEKFKGSKAR</sequence>
<evidence type="ECO:0000313" key="3">
    <source>
        <dbReference type="Proteomes" id="UP000807025"/>
    </source>
</evidence>
<keyword evidence="3" id="KW-1185">Reference proteome</keyword>
<protein>
    <recommendedName>
        <fullName evidence="4">Histone deacetylase complex subunit SAP30 Sin3 binding domain-containing protein</fullName>
    </recommendedName>
</protein>
<dbReference type="AlphaFoldDB" id="A0A9P5ZTD6"/>
<reference evidence="2" key="1">
    <citation type="submission" date="2020-11" db="EMBL/GenBank/DDBJ databases">
        <authorList>
            <consortium name="DOE Joint Genome Institute"/>
            <person name="Ahrendt S."/>
            <person name="Riley R."/>
            <person name="Andreopoulos W."/>
            <person name="Labutti K."/>
            <person name="Pangilinan J."/>
            <person name="Ruiz-Duenas F.J."/>
            <person name="Barrasa J.M."/>
            <person name="Sanchez-Garcia M."/>
            <person name="Camarero S."/>
            <person name="Miyauchi S."/>
            <person name="Serrano A."/>
            <person name="Linde D."/>
            <person name="Babiker R."/>
            <person name="Drula E."/>
            <person name="Ayuso-Fernandez I."/>
            <person name="Pacheco R."/>
            <person name="Padilla G."/>
            <person name="Ferreira P."/>
            <person name="Barriuso J."/>
            <person name="Kellner H."/>
            <person name="Castanera R."/>
            <person name="Alfaro M."/>
            <person name="Ramirez L."/>
            <person name="Pisabarro A.G."/>
            <person name="Kuo A."/>
            <person name="Tritt A."/>
            <person name="Lipzen A."/>
            <person name="He G."/>
            <person name="Yan M."/>
            <person name="Ng V."/>
            <person name="Cullen D."/>
            <person name="Martin F."/>
            <person name="Rosso M.-N."/>
            <person name="Henrissat B."/>
            <person name="Hibbett D."/>
            <person name="Martinez A.T."/>
            <person name="Grigoriev I.V."/>
        </authorList>
    </citation>
    <scope>NUCLEOTIDE SEQUENCE</scope>
    <source>
        <strain evidence="2">ATCC 90797</strain>
    </source>
</reference>
<name>A0A9P5ZTD6_PLEER</name>
<evidence type="ECO:0008006" key="4">
    <source>
        <dbReference type="Google" id="ProtNLM"/>
    </source>
</evidence>